<accession>A0A2J8A2P3</accession>
<dbReference type="PANTHER" id="PTHR11743">
    <property type="entry name" value="VOLTAGE-DEPENDENT ANION-SELECTIVE CHANNEL"/>
    <property type="match status" value="1"/>
</dbReference>
<comment type="subcellular location">
    <subcellularLocation>
        <location evidence="1">Mitochondrion outer membrane</location>
    </subcellularLocation>
</comment>
<dbReference type="GO" id="GO:0005741">
    <property type="term" value="C:mitochondrial outer membrane"/>
    <property type="evidence" value="ECO:0007669"/>
    <property type="project" value="UniProtKB-SubCell"/>
</dbReference>
<keyword evidence="9" id="KW-0626">Porin</keyword>
<dbReference type="Proteomes" id="UP000236333">
    <property type="component" value="Unassembled WGS sequence"/>
</dbReference>
<dbReference type="EMBL" id="PGGS01000215">
    <property type="protein sequence ID" value="PNH06790.1"/>
    <property type="molecule type" value="Genomic_DNA"/>
</dbReference>
<dbReference type="GO" id="GO:0046930">
    <property type="term" value="C:pore complex"/>
    <property type="evidence" value="ECO:0007669"/>
    <property type="project" value="UniProtKB-KW"/>
</dbReference>
<evidence type="ECO:0000256" key="7">
    <source>
        <dbReference type="ARBA" id="ARBA00022787"/>
    </source>
</evidence>
<evidence type="ECO:0000256" key="2">
    <source>
        <dbReference type="ARBA" id="ARBA00007780"/>
    </source>
</evidence>
<evidence type="ECO:0000256" key="10">
    <source>
        <dbReference type="ARBA" id="ARBA00023128"/>
    </source>
</evidence>
<evidence type="ECO:0000256" key="1">
    <source>
        <dbReference type="ARBA" id="ARBA00004294"/>
    </source>
</evidence>
<evidence type="ECO:0000256" key="11">
    <source>
        <dbReference type="ARBA" id="ARBA00023136"/>
    </source>
</evidence>
<evidence type="ECO:0000313" key="13">
    <source>
        <dbReference type="Proteomes" id="UP000236333"/>
    </source>
</evidence>
<comment type="similarity">
    <text evidence="3">Belongs to the eukaryotic mitochondrial porin (TC 1.B.8.1) family.</text>
</comment>
<dbReference type="FunFam" id="2.40.160.10:FF:000012">
    <property type="entry name" value="Voltage-dependent anion-selective channel"/>
    <property type="match status" value="1"/>
</dbReference>
<evidence type="ECO:0000256" key="6">
    <source>
        <dbReference type="ARBA" id="ARBA00022692"/>
    </source>
</evidence>
<proteinExistence type="inferred from homology"/>
<dbReference type="InterPro" id="IPR027246">
    <property type="entry name" value="Porin_Euk/Tom40"/>
</dbReference>
<dbReference type="Pfam" id="PF01459">
    <property type="entry name" value="Porin_3"/>
    <property type="match status" value="1"/>
</dbReference>
<dbReference type="PANTHER" id="PTHR11743:SF70">
    <property type="entry name" value="GH26960P-RELATED"/>
    <property type="match status" value="1"/>
</dbReference>
<keyword evidence="10" id="KW-0496">Mitochondrion</keyword>
<dbReference type="AlphaFoldDB" id="A0A2J8A2P3"/>
<keyword evidence="7" id="KW-1000">Mitochondrion outer membrane</keyword>
<dbReference type="OrthoDB" id="7827681at2759"/>
<name>A0A2J8A2P3_9CHLO</name>
<evidence type="ECO:0000256" key="8">
    <source>
        <dbReference type="ARBA" id="ARBA00023065"/>
    </source>
</evidence>
<evidence type="ECO:0000256" key="3">
    <source>
        <dbReference type="ARBA" id="ARBA00009624"/>
    </source>
</evidence>
<protein>
    <submittedName>
        <fullName evidence="12">Mitochondrial outer membrane protein porin 6</fullName>
    </submittedName>
</protein>
<dbReference type="InterPro" id="IPR023614">
    <property type="entry name" value="Porin_dom_sf"/>
</dbReference>
<organism evidence="12 13">
    <name type="scientific">Tetrabaena socialis</name>
    <dbReference type="NCBI Taxonomy" id="47790"/>
    <lineage>
        <taxon>Eukaryota</taxon>
        <taxon>Viridiplantae</taxon>
        <taxon>Chlorophyta</taxon>
        <taxon>core chlorophytes</taxon>
        <taxon>Chlorophyceae</taxon>
        <taxon>CS clade</taxon>
        <taxon>Chlamydomonadales</taxon>
        <taxon>Tetrabaenaceae</taxon>
        <taxon>Tetrabaena</taxon>
    </lineage>
</organism>
<dbReference type="GO" id="GO:0008308">
    <property type="term" value="F:voltage-gated monoatomic anion channel activity"/>
    <property type="evidence" value="ECO:0007669"/>
    <property type="project" value="InterPro"/>
</dbReference>
<dbReference type="GO" id="GO:0015288">
    <property type="term" value="F:porin activity"/>
    <property type="evidence" value="ECO:0007669"/>
    <property type="project" value="UniProtKB-KW"/>
</dbReference>
<keyword evidence="8" id="KW-0406">Ion transport</keyword>
<keyword evidence="13" id="KW-1185">Reference proteome</keyword>
<keyword evidence="4" id="KW-0813">Transport</keyword>
<dbReference type="InterPro" id="IPR001925">
    <property type="entry name" value="Porin_Euk"/>
</dbReference>
<dbReference type="Gene3D" id="2.40.160.10">
    <property type="entry name" value="Porin"/>
    <property type="match status" value="1"/>
</dbReference>
<gene>
    <name evidence="12" type="ORF">TSOC_006800</name>
</gene>
<evidence type="ECO:0000256" key="9">
    <source>
        <dbReference type="ARBA" id="ARBA00023114"/>
    </source>
</evidence>
<dbReference type="CDD" id="cd07306">
    <property type="entry name" value="Porin3_VDAC"/>
    <property type="match status" value="1"/>
</dbReference>
<keyword evidence="5" id="KW-1134">Transmembrane beta strand</keyword>
<comment type="similarity">
    <text evidence="2">Belongs to the eukaryotic mitochondrial porin family.</text>
</comment>
<keyword evidence="11" id="KW-0472">Membrane</keyword>
<evidence type="ECO:0000313" key="12">
    <source>
        <dbReference type="EMBL" id="PNH06790.1"/>
    </source>
</evidence>
<comment type="caution">
    <text evidence="12">The sequence shown here is derived from an EMBL/GenBank/DDBJ whole genome shotgun (WGS) entry which is preliminary data.</text>
</comment>
<evidence type="ECO:0000256" key="5">
    <source>
        <dbReference type="ARBA" id="ARBA00022452"/>
    </source>
</evidence>
<evidence type="ECO:0000256" key="4">
    <source>
        <dbReference type="ARBA" id="ARBA00022448"/>
    </source>
</evidence>
<keyword evidence="6" id="KW-0812">Transmembrane</keyword>
<reference evidence="12 13" key="1">
    <citation type="journal article" date="2017" name="Mol. Biol. Evol.">
        <title>The 4-celled Tetrabaena socialis nuclear genome reveals the essential components for genetic control of cell number at the origin of multicellularity in the volvocine lineage.</title>
        <authorList>
            <person name="Featherston J."/>
            <person name="Arakaki Y."/>
            <person name="Hanschen E.R."/>
            <person name="Ferris P.J."/>
            <person name="Michod R.E."/>
            <person name="Olson B.J.S.C."/>
            <person name="Nozaki H."/>
            <person name="Durand P.M."/>
        </authorList>
    </citation>
    <scope>NUCLEOTIDE SEQUENCE [LARGE SCALE GENOMIC DNA]</scope>
    <source>
        <strain evidence="12 13">NIES-571</strain>
    </source>
</reference>
<sequence>MPIVAFGDIGKAAKGLLGGDKATGTFQFDPKLSVSSTTSSGVAFTATATQKGETVAATLKAAYSTKKYSVDAAVDPSGKVTASASISELAPGVKLSSSAVVPDISTAKLTLDYVMPYAAAKATFGLTATPVVDLSASTGYQAFVLGAETSYDTAKSAVTKYNFALGYHAADFQFAALLSDQLKTLKLSYMHSLTSTSTVGAEVSRKLASGDTAFTLAYARKLTNGALTKFKLDGSGLLSALYETKLATGEKVTGSLQLQATELSKPAKYGFAVDLA</sequence>